<gene>
    <name evidence="2" type="ORF">D6T63_12195</name>
</gene>
<dbReference type="EMBL" id="QZVT01000006">
    <property type="protein sequence ID" value="RJT78285.1"/>
    <property type="molecule type" value="Genomic_DNA"/>
</dbReference>
<reference evidence="2 3" key="1">
    <citation type="submission" date="2018-09" db="EMBL/GenBank/DDBJ databases">
        <title>Novel species of Arthrobacter.</title>
        <authorList>
            <person name="Liu Q."/>
            <person name="Xin Y.-H."/>
        </authorList>
    </citation>
    <scope>NUCLEOTIDE SEQUENCE [LARGE SCALE GENOMIC DNA]</scope>
    <source>
        <strain evidence="2 3">Hz2</strain>
    </source>
</reference>
<protein>
    <submittedName>
        <fullName evidence="2">Uncharacterized protein</fullName>
    </submittedName>
</protein>
<keyword evidence="1" id="KW-0472">Membrane</keyword>
<evidence type="ECO:0000256" key="1">
    <source>
        <dbReference type="SAM" id="Phobius"/>
    </source>
</evidence>
<name>A0A3A5M0U3_9MICC</name>
<comment type="caution">
    <text evidence="2">The sequence shown here is derived from an EMBL/GenBank/DDBJ whole genome shotgun (WGS) entry which is preliminary data.</text>
</comment>
<organism evidence="2 3">
    <name type="scientific">Arthrobacter cheniae</name>
    <dbReference type="NCBI Taxonomy" id="1258888"/>
    <lineage>
        <taxon>Bacteria</taxon>
        <taxon>Bacillati</taxon>
        <taxon>Actinomycetota</taxon>
        <taxon>Actinomycetes</taxon>
        <taxon>Micrococcales</taxon>
        <taxon>Micrococcaceae</taxon>
        <taxon>Arthrobacter</taxon>
    </lineage>
</organism>
<dbReference type="AlphaFoldDB" id="A0A3A5M0U3"/>
<proteinExistence type="predicted"/>
<keyword evidence="3" id="KW-1185">Reference proteome</keyword>
<sequence>MKMRRDREISGEPDLVLADIDARRTTDVTITTGSLFQQSSTGLTIYFSRSDGARVTVRSTEQQWVSHARTELERALFRNRPWYWWVRQWYVAHLSFTIAVFIGILFLANAQDATADATSFSFVSVFVGGLLAALLQYVVPAFELTEPGGKVRGSLVLGLLVTFGGWVGGIFLPQWLFG</sequence>
<evidence type="ECO:0000313" key="2">
    <source>
        <dbReference type="EMBL" id="RJT78285.1"/>
    </source>
</evidence>
<feature type="transmembrane region" description="Helical" evidence="1">
    <location>
        <begin position="120"/>
        <end position="142"/>
    </location>
</feature>
<feature type="transmembrane region" description="Helical" evidence="1">
    <location>
        <begin position="154"/>
        <end position="177"/>
    </location>
</feature>
<keyword evidence="1" id="KW-0812">Transmembrane</keyword>
<feature type="transmembrane region" description="Helical" evidence="1">
    <location>
        <begin position="89"/>
        <end position="108"/>
    </location>
</feature>
<accession>A0A3A5M0U3</accession>
<dbReference type="Proteomes" id="UP000272560">
    <property type="component" value="Unassembled WGS sequence"/>
</dbReference>
<evidence type="ECO:0000313" key="3">
    <source>
        <dbReference type="Proteomes" id="UP000272560"/>
    </source>
</evidence>
<keyword evidence="1" id="KW-1133">Transmembrane helix</keyword>